<dbReference type="InterPro" id="IPR015943">
    <property type="entry name" value="WD40/YVTN_repeat-like_dom_sf"/>
</dbReference>
<evidence type="ECO:0000259" key="4">
    <source>
        <dbReference type="Pfam" id="PF14870"/>
    </source>
</evidence>
<feature type="chain" id="PRO_5031093807" evidence="3">
    <location>
        <begin position="19"/>
        <end position="429"/>
    </location>
</feature>
<accession>A0A7V3VUT0</accession>
<feature type="signal peptide" evidence="3">
    <location>
        <begin position="1"/>
        <end position="18"/>
    </location>
</feature>
<proteinExistence type="predicted"/>
<feature type="domain" description="Photosynthesis system II assembly factor Ycf48/Hcf136-like" evidence="4">
    <location>
        <begin position="197"/>
        <end position="276"/>
    </location>
</feature>
<dbReference type="EMBL" id="DTOZ01000132">
    <property type="protein sequence ID" value="HGE78325.1"/>
    <property type="molecule type" value="Genomic_DNA"/>
</dbReference>
<name>A0A7V3VUT0_UNCW3</name>
<dbReference type="Gene3D" id="2.130.10.10">
    <property type="entry name" value="YVTN repeat-like/Quinoprotein amine dehydrogenase"/>
    <property type="match status" value="2"/>
</dbReference>
<keyword evidence="1" id="KW-0602">Photosynthesis</keyword>
<reference evidence="5" key="1">
    <citation type="journal article" date="2020" name="mSystems">
        <title>Genome- and Community-Level Interaction Insights into Carbon Utilization and Element Cycling Functions of Hydrothermarchaeota in Hydrothermal Sediment.</title>
        <authorList>
            <person name="Zhou Z."/>
            <person name="Liu Y."/>
            <person name="Xu W."/>
            <person name="Pan J."/>
            <person name="Luo Z.H."/>
            <person name="Li M."/>
        </authorList>
    </citation>
    <scope>NUCLEOTIDE SEQUENCE [LARGE SCALE GENOMIC DNA]</scope>
    <source>
        <strain evidence="5">SpSt-961</strain>
    </source>
</reference>
<dbReference type="NCBIfam" id="TIGR04183">
    <property type="entry name" value="Por_Secre_tail"/>
    <property type="match status" value="1"/>
</dbReference>
<organism evidence="5">
    <name type="scientific">candidate division WOR-3 bacterium</name>
    <dbReference type="NCBI Taxonomy" id="2052148"/>
    <lineage>
        <taxon>Bacteria</taxon>
        <taxon>Bacteria division WOR-3</taxon>
    </lineage>
</organism>
<dbReference type="GO" id="GO:0015979">
    <property type="term" value="P:photosynthesis"/>
    <property type="evidence" value="ECO:0007669"/>
    <property type="project" value="UniProtKB-KW"/>
</dbReference>
<evidence type="ECO:0000256" key="3">
    <source>
        <dbReference type="SAM" id="SignalP"/>
    </source>
</evidence>
<dbReference type="AlphaFoldDB" id="A0A7V3VUT0"/>
<evidence type="ECO:0000256" key="1">
    <source>
        <dbReference type="ARBA" id="ARBA00022531"/>
    </source>
</evidence>
<sequence>MKQKCLIFLFFISNGLYAYQNYHGCCLAPDNLTGWVVTIDSIIVLKTTDGGANWFEQPNTVASRKFFDITCRDNSKVWTCGILGEITHTSNGGQTWFLQVQGLAKYATRIEFIDDTLGWAVCGDGVVGRTTDGGSYWEQIFTSFPQAEFYGLSFIDPYEGWAVAGWPDSLDVNQGKIVHTIDGGFNWDSLYFSPVYEDFFDVHFFDPNNGIVVGGNELDYAPMILKTTDGGVTWDTIPAPANAYYLRALDFVDNQKGWAVGRFGTIVHTTDGGNTWIFQTNPATTTLFDVDFSDTLHGVACGYNIILYTTNGGQNWNIGHIRGINEEGTLNNGNEFIRLQVYPNPFRRNTEIRYTIQDKRWRNRIVSIRIYDVSGRLVKSFPLAGDYSRQGIIVWDGEDDSGRRISPGIYFVKLELDEFRQMEMVIHLR</sequence>
<dbReference type="SUPFAM" id="SSF110296">
    <property type="entry name" value="Oligoxyloglucan reducing end-specific cellobiohydrolase"/>
    <property type="match status" value="2"/>
</dbReference>
<evidence type="ECO:0000256" key="2">
    <source>
        <dbReference type="ARBA" id="ARBA00023276"/>
    </source>
</evidence>
<evidence type="ECO:0000313" key="5">
    <source>
        <dbReference type="EMBL" id="HGE78325.1"/>
    </source>
</evidence>
<dbReference type="GO" id="GO:0009523">
    <property type="term" value="C:photosystem II"/>
    <property type="evidence" value="ECO:0007669"/>
    <property type="project" value="UniProtKB-KW"/>
</dbReference>
<keyword evidence="3" id="KW-0732">Signal</keyword>
<dbReference type="Pfam" id="PF14870">
    <property type="entry name" value="PSII_BNR"/>
    <property type="match status" value="1"/>
</dbReference>
<protein>
    <submittedName>
        <fullName evidence="5">T9SS type A sorting domain-containing protein</fullName>
    </submittedName>
</protein>
<comment type="caution">
    <text evidence="5">The sequence shown here is derived from an EMBL/GenBank/DDBJ whole genome shotgun (WGS) entry which is preliminary data.</text>
</comment>
<dbReference type="PANTHER" id="PTHR47199">
    <property type="entry name" value="PHOTOSYSTEM II STABILITY/ASSEMBLY FACTOR HCF136, CHLOROPLASTIC"/>
    <property type="match status" value="1"/>
</dbReference>
<dbReference type="Gene3D" id="2.60.40.4070">
    <property type="match status" value="1"/>
</dbReference>
<dbReference type="InterPro" id="IPR026444">
    <property type="entry name" value="Secre_tail"/>
</dbReference>
<gene>
    <name evidence="5" type="ORF">ENX68_04915</name>
</gene>
<dbReference type="PANTHER" id="PTHR47199:SF2">
    <property type="entry name" value="PHOTOSYSTEM II STABILITY_ASSEMBLY FACTOR HCF136, CHLOROPLASTIC"/>
    <property type="match status" value="1"/>
</dbReference>
<dbReference type="InterPro" id="IPR028203">
    <property type="entry name" value="PSII_CF48-like_dom"/>
</dbReference>
<keyword evidence="2" id="KW-0604">Photosystem II</keyword>